<dbReference type="Proteomes" id="UP000825729">
    <property type="component" value="Unassembled WGS sequence"/>
</dbReference>
<gene>
    <name evidence="1" type="ORF">H6P81_016727</name>
</gene>
<comment type="caution">
    <text evidence="1">The sequence shown here is derived from an EMBL/GenBank/DDBJ whole genome shotgun (WGS) entry which is preliminary data.</text>
</comment>
<accession>A0AAV7E957</accession>
<reference evidence="1 2" key="1">
    <citation type="submission" date="2021-07" db="EMBL/GenBank/DDBJ databases">
        <title>The Aristolochia fimbriata genome: insights into angiosperm evolution, floral development and chemical biosynthesis.</title>
        <authorList>
            <person name="Jiao Y."/>
        </authorList>
    </citation>
    <scope>NUCLEOTIDE SEQUENCE [LARGE SCALE GENOMIC DNA]</scope>
    <source>
        <strain evidence="1">IBCAS-2021</strain>
        <tissue evidence="1">Leaf</tissue>
    </source>
</reference>
<dbReference type="EMBL" id="JAINDJ010000006">
    <property type="protein sequence ID" value="KAG9445387.1"/>
    <property type="molecule type" value="Genomic_DNA"/>
</dbReference>
<evidence type="ECO:0000313" key="1">
    <source>
        <dbReference type="EMBL" id="KAG9445387.1"/>
    </source>
</evidence>
<proteinExistence type="predicted"/>
<sequence>MAPGFPAIVGSTRPQPATTGVLDKLFSCTSLLNLLASSHLPTEANILAGRIIYPLDSLYSFQFDAVLSSNLPLLNIVMYFTRKQQSSPNPSISSNIFRATVTLPVKTYPLIIPFQEATFLSGICRTKDSAWGISQAFAYPAIIEFQEITSSTGISSNTLRAANKFPALKNPNIMGPSAHTRPVPETFAGMRAQASRAAKMADVVGRKWRSLHAGVESPRSGHFGKTIGWQKPMRRHLGMTVLPPGWTCKFLVHVNYGLNLMGLTGPHNRVQICCSL</sequence>
<dbReference type="AlphaFoldDB" id="A0AAV7E957"/>
<organism evidence="1 2">
    <name type="scientific">Aristolochia fimbriata</name>
    <name type="common">White veined hardy Dutchman's pipe vine</name>
    <dbReference type="NCBI Taxonomy" id="158543"/>
    <lineage>
        <taxon>Eukaryota</taxon>
        <taxon>Viridiplantae</taxon>
        <taxon>Streptophyta</taxon>
        <taxon>Embryophyta</taxon>
        <taxon>Tracheophyta</taxon>
        <taxon>Spermatophyta</taxon>
        <taxon>Magnoliopsida</taxon>
        <taxon>Magnoliidae</taxon>
        <taxon>Piperales</taxon>
        <taxon>Aristolochiaceae</taxon>
        <taxon>Aristolochia</taxon>
    </lineage>
</organism>
<protein>
    <submittedName>
        <fullName evidence="1">Uncharacterized protein</fullName>
    </submittedName>
</protein>
<name>A0AAV7E957_ARIFI</name>
<evidence type="ECO:0000313" key="2">
    <source>
        <dbReference type="Proteomes" id="UP000825729"/>
    </source>
</evidence>
<keyword evidence="2" id="KW-1185">Reference proteome</keyword>